<dbReference type="PRINTS" id="PR00421">
    <property type="entry name" value="THIOREDOXIN"/>
</dbReference>
<dbReference type="CDD" id="cd02947">
    <property type="entry name" value="TRX_family"/>
    <property type="match status" value="1"/>
</dbReference>
<proteinExistence type="predicted"/>
<dbReference type="InterPro" id="IPR036249">
    <property type="entry name" value="Thioredoxin-like_sf"/>
</dbReference>
<dbReference type="PANTHER" id="PTHR45663">
    <property type="entry name" value="GEO12009P1"/>
    <property type="match status" value="1"/>
</dbReference>
<feature type="region of interest" description="Disordered" evidence="6">
    <location>
        <begin position="188"/>
        <end position="222"/>
    </location>
</feature>
<name>A0A6V7QNS1_ANACO</name>
<dbReference type="InterPro" id="IPR013766">
    <property type="entry name" value="Thioredoxin_domain"/>
</dbReference>
<dbReference type="NCBIfam" id="TIGR01068">
    <property type="entry name" value="thioredoxin"/>
    <property type="match status" value="1"/>
</dbReference>
<dbReference type="PROSITE" id="PS00194">
    <property type="entry name" value="THIOREDOXIN_1"/>
    <property type="match status" value="1"/>
</dbReference>
<dbReference type="InterPro" id="IPR017937">
    <property type="entry name" value="Thioredoxin_CS"/>
</dbReference>
<dbReference type="SUPFAM" id="SSF52833">
    <property type="entry name" value="Thioredoxin-like"/>
    <property type="match status" value="1"/>
</dbReference>
<reference evidence="8" key="1">
    <citation type="submission" date="2020-07" db="EMBL/GenBank/DDBJ databases">
        <authorList>
            <person name="Lin J."/>
        </authorList>
    </citation>
    <scope>NUCLEOTIDE SEQUENCE</scope>
</reference>
<keyword evidence="5" id="KW-0676">Redox-active center</keyword>
<feature type="compositionally biased region" description="Low complexity" evidence="6">
    <location>
        <begin position="189"/>
        <end position="198"/>
    </location>
</feature>
<feature type="region of interest" description="Disordered" evidence="6">
    <location>
        <begin position="43"/>
        <end position="80"/>
    </location>
</feature>
<dbReference type="PROSITE" id="PS51352">
    <property type="entry name" value="THIOREDOXIN_2"/>
    <property type="match status" value="1"/>
</dbReference>
<evidence type="ECO:0000256" key="1">
    <source>
        <dbReference type="ARBA" id="ARBA00022448"/>
    </source>
</evidence>
<keyword evidence="1" id="KW-0813">Transport</keyword>
<gene>
    <name evidence="8" type="ORF">CB5_LOCUS27627</name>
</gene>
<dbReference type="GO" id="GO:0015035">
    <property type="term" value="F:protein-disulfide reductase activity"/>
    <property type="evidence" value="ECO:0007669"/>
    <property type="project" value="InterPro"/>
</dbReference>
<dbReference type="PANTHER" id="PTHR45663:SF11">
    <property type="entry name" value="GEO12009P1"/>
    <property type="match status" value="1"/>
</dbReference>
<evidence type="ECO:0000256" key="6">
    <source>
        <dbReference type="SAM" id="MobiDB-lite"/>
    </source>
</evidence>
<evidence type="ECO:0000256" key="3">
    <source>
        <dbReference type="ARBA" id="ARBA00022982"/>
    </source>
</evidence>
<evidence type="ECO:0000256" key="5">
    <source>
        <dbReference type="ARBA" id="ARBA00023284"/>
    </source>
</evidence>
<evidence type="ECO:0000313" key="8">
    <source>
        <dbReference type="EMBL" id="CAD1844416.1"/>
    </source>
</evidence>
<dbReference type="EMBL" id="LR862137">
    <property type="protein sequence ID" value="CAD1844416.1"/>
    <property type="molecule type" value="Genomic_DNA"/>
</dbReference>
<keyword evidence="3" id="KW-0249">Electron transport</keyword>
<accession>A0A6V7QNS1</accession>
<dbReference type="GO" id="GO:0005737">
    <property type="term" value="C:cytoplasm"/>
    <property type="evidence" value="ECO:0007669"/>
    <property type="project" value="TreeGrafter"/>
</dbReference>
<keyword evidence="2" id="KW-0809">Transit peptide</keyword>
<evidence type="ECO:0000256" key="2">
    <source>
        <dbReference type="ARBA" id="ARBA00022946"/>
    </source>
</evidence>
<dbReference type="AlphaFoldDB" id="A0A6V7QNS1"/>
<keyword evidence="4" id="KW-1015">Disulfide bond</keyword>
<protein>
    <recommendedName>
        <fullName evidence="7">Thioredoxin domain-containing protein</fullName>
    </recommendedName>
</protein>
<evidence type="ECO:0000259" key="7">
    <source>
        <dbReference type="PROSITE" id="PS51352"/>
    </source>
</evidence>
<dbReference type="Gene3D" id="3.40.30.10">
    <property type="entry name" value="Glutaredoxin"/>
    <property type="match status" value="1"/>
</dbReference>
<feature type="compositionally biased region" description="Basic and acidic residues" evidence="6">
    <location>
        <begin position="66"/>
        <end position="80"/>
    </location>
</feature>
<sequence>MCTSQDTDSDPEHQSLRHSVNAAKVIVVALRRRRSLREVAHRRPDFTPFPPRIPAIQNSPAVAETGEQHRQEEKKQEHGLYSELPKSHAYDLQKERWKIEDGRERERGEGEGEVQRLNRLDIEYRRLGTQRDNQTVQINRVQSSHLILSLPLKVRSLRMPHRRPIHLPSPSDPIRSRPIPSMAAPVLHSLSAPPLARASPRRPPREDGGRGRPRAASVGPPKGLRRGVTVVCEAQETAVQVPDVNKSTWQSLILESDLPVLVEFWASWCGPCRMIDPVIGKLSKSYEGKIKCYKLNTDENSDIATQYGIRSIPTMIIFKDGRRRIR</sequence>
<feature type="domain" description="Thioredoxin" evidence="7">
    <location>
        <begin position="228"/>
        <end position="326"/>
    </location>
</feature>
<organism evidence="8">
    <name type="scientific">Ananas comosus var. bracteatus</name>
    <name type="common">red pineapple</name>
    <dbReference type="NCBI Taxonomy" id="296719"/>
    <lineage>
        <taxon>Eukaryota</taxon>
        <taxon>Viridiplantae</taxon>
        <taxon>Streptophyta</taxon>
        <taxon>Embryophyta</taxon>
        <taxon>Tracheophyta</taxon>
        <taxon>Spermatophyta</taxon>
        <taxon>Magnoliopsida</taxon>
        <taxon>Liliopsida</taxon>
        <taxon>Poales</taxon>
        <taxon>Bromeliaceae</taxon>
        <taxon>Bromelioideae</taxon>
        <taxon>Ananas</taxon>
    </lineage>
</organism>
<dbReference type="FunFam" id="3.40.30.10:FF:000001">
    <property type="entry name" value="Thioredoxin"/>
    <property type="match status" value="1"/>
</dbReference>
<dbReference type="Pfam" id="PF00085">
    <property type="entry name" value="Thioredoxin"/>
    <property type="match status" value="1"/>
</dbReference>
<dbReference type="InterPro" id="IPR005746">
    <property type="entry name" value="Thioredoxin"/>
</dbReference>
<evidence type="ECO:0000256" key="4">
    <source>
        <dbReference type="ARBA" id="ARBA00023157"/>
    </source>
</evidence>